<name>A0A8S4P1Q9_OWEFU</name>
<dbReference type="AlphaFoldDB" id="A0A8S4P1Q9"/>
<dbReference type="EMBL" id="CAIIXF020000006">
    <property type="protein sequence ID" value="CAH1786534.1"/>
    <property type="molecule type" value="Genomic_DNA"/>
</dbReference>
<evidence type="ECO:0008006" key="4">
    <source>
        <dbReference type="Google" id="ProtNLM"/>
    </source>
</evidence>
<evidence type="ECO:0000313" key="3">
    <source>
        <dbReference type="Proteomes" id="UP000749559"/>
    </source>
</evidence>
<organism evidence="2 3">
    <name type="scientific">Owenia fusiformis</name>
    <name type="common">Polychaete worm</name>
    <dbReference type="NCBI Taxonomy" id="6347"/>
    <lineage>
        <taxon>Eukaryota</taxon>
        <taxon>Metazoa</taxon>
        <taxon>Spiralia</taxon>
        <taxon>Lophotrochozoa</taxon>
        <taxon>Annelida</taxon>
        <taxon>Polychaeta</taxon>
        <taxon>Sedentaria</taxon>
        <taxon>Canalipalpata</taxon>
        <taxon>Sabellida</taxon>
        <taxon>Oweniida</taxon>
        <taxon>Oweniidae</taxon>
        <taxon>Owenia</taxon>
    </lineage>
</organism>
<gene>
    <name evidence="2" type="ORF">OFUS_LOCUS12416</name>
</gene>
<sequence>MAGFKLVIFVILISKMPFFGDAVKDKRVKAIVNRLIQFDDYFNAGKFDDIVEMWTDDGILLPNDGNITIGKAAITKYYDGFSGKGLRIVSVTHTVFGRGSFLSAFGECDIFNPDGSLYIHIRDFDVEVYALRFIMNFMRIGKEWMMRGNVDNTGPRE</sequence>
<dbReference type="OrthoDB" id="9995382at2759"/>
<dbReference type="SUPFAM" id="SSF54427">
    <property type="entry name" value="NTF2-like"/>
    <property type="match status" value="1"/>
</dbReference>
<proteinExistence type="predicted"/>
<dbReference type="Proteomes" id="UP000749559">
    <property type="component" value="Unassembled WGS sequence"/>
</dbReference>
<accession>A0A8S4P1Q9</accession>
<feature type="signal peptide" evidence="1">
    <location>
        <begin position="1"/>
        <end position="22"/>
    </location>
</feature>
<feature type="chain" id="PRO_5035769999" description="SnoaL-like domain-containing protein" evidence="1">
    <location>
        <begin position="23"/>
        <end position="157"/>
    </location>
</feature>
<protein>
    <recommendedName>
        <fullName evidence="4">SnoaL-like domain-containing protein</fullName>
    </recommendedName>
</protein>
<keyword evidence="1" id="KW-0732">Signal</keyword>
<dbReference type="InterPro" id="IPR032710">
    <property type="entry name" value="NTF2-like_dom_sf"/>
</dbReference>
<keyword evidence="3" id="KW-1185">Reference proteome</keyword>
<evidence type="ECO:0000313" key="2">
    <source>
        <dbReference type="EMBL" id="CAH1786534.1"/>
    </source>
</evidence>
<dbReference type="Gene3D" id="3.10.450.50">
    <property type="match status" value="1"/>
</dbReference>
<reference evidence="2" key="1">
    <citation type="submission" date="2022-03" db="EMBL/GenBank/DDBJ databases">
        <authorList>
            <person name="Martin C."/>
        </authorList>
    </citation>
    <scope>NUCLEOTIDE SEQUENCE</scope>
</reference>
<evidence type="ECO:0000256" key="1">
    <source>
        <dbReference type="SAM" id="SignalP"/>
    </source>
</evidence>
<comment type="caution">
    <text evidence="2">The sequence shown here is derived from an EMBL/GenBank/DDBJ whole genome shotgun (WGS) entry which is preliminary data.</text>
</comment>